<dbReference type="AlphaFoldDB" id="A0A7V3VTI2"/>
<comment type="caution">
    <text evidence="3">The sequence shown here is derived from an EMBL/GenBank/DDBJ whole genome shotgun (WGS) entry which is preliminary data.</text>
</comment>
<proteinExistence type="predicted"/>
<organism evidence="3">
    <name type="scientific">Mesoaciditoga lauensis</name>
    <dbReference type="NCBI Taxonomy" id="1495039"/>
    <lineage>
        <taxon>Bacteria</taxon>
        <taxon>Thermotogati</taxon>
        <taxon>Thermotogota</taxon>
        <taxon>Thermotogae</taxon>
        <taxon>Mesoaciditogales</taxon>
        <taxon>Mesoaciditogaceae</taxon>
        <taxon>Mesoaciditoga</taxon>
    </lineage>
</organism>
<dbReference type="PROSITE" id="PS51831">
    <property type="entry name" value="HD"/>
    <property type="match status" value="1"/>
</dbReference>
<accession>A0A7V3VTI2</accession>
<dbReference type="GO" id="GO:0031125">
    <property type="term" value="P:rRNA 3'-end processing"/>
    <property type="evidence" value="ECO:0007669"/>
    <property type="project" value="TreeGrafter"/>
</dbReference>
<dbReference type="SMART" id="SM00471">
    <property type="entry name" value="HDc"/>
    <property type="match status" value="1"/>
</dbReference>
<dbReference type="InterPro" id="IPR050798">
    <property type="entry name" value="YhaM_exoribonuc/phosphodiest"/>
</dbReference>
<dbReference type="Pfam" id="PF01966">
    <property type="entry name" value="HD"/>
    <property type="match status" value="1"/>
</dbReference>
<dbReference type="PANTHER" id="PTHR37294:SF1">
    <property type="entry name" value="3'-5' EXORIBONUCLEASE YHAM"/>
    <property type="match status" value="1"/>
</dbReference>
<dbReference type="GO" id="GO:0016787">
    <property type="term" value="F:hydrolase activity"/>
    <property type="evidence" value="ECO:0007669"/>
    <property type="project" value="UniProtKB-KW"/>
</dbReference>
<dbReference type="Gene3D" id="1.10.3210.10">
    <property type="entry name" value="Hypothetical protein af1432"/>
    <property type="match status" value="1"/>
</dbReference>
<evidence type="ECO:0000256" key="1">
    <source>
        <dbReference type="ARBA" id="ARBA00022801"/>
    </source>
</evidence>
<name>A0A7V3VTI2_9BACT</name>
<dbReference type="InterPro" id="IPR003607">
    <property type="entry name" value="HD/PDEase_dom"/>
</dbReference>
<dbReference type="NCBIfam" id="TIGR00277">
    <property type="entry name" value="HDIG"/>
    <property type="match status" value="1"/>
</dbReference>
<sequence>MIEIAGKKYPTLSDLLKVPKEVRNKRNYLGSPAIFLVTDPIVKNATLSDKKFTEAIVSDQNSRVKVKIWDEIVQSELLFAHYDYSKEYKSFSLTPISIVEIDSRPDLYEALVKHFETKKYEECLKFMIESVRSEYLKKLLDTIFGDEKIHYLFINATAASNNHHVGKGGLLFHTVSVAKVSLNLISSYPQLNRDLVLTGALIHDIGKIETYTYEPEFEYTDAGKLENHIVIGLKILTRAIDKIPDFPSKFEMILTHIIVSHHGSLEYGSPVIPKTPEAMIVHFADEIDAKMRSAFDILDEIDDGWTDRNQFLGTDLFKWR</sequence>
<dbReference type="InterPro" id="IPR006675">
    <property type="entry name" value="HDIG_dom"/>
</dbReference>
<dbReference type="CDD" id="cd00077">
    <property type="entry name" value="HDc"/>
    <property type="match status" value="1"/>
</dbReference>
<evidence type="ECO:0000313" key="3">
    <source>
        <dbReference type="EMBL" id="HGE75556.1"/>
    </source>
</evidence>
<evidence type="ECO:0000259" key="2">
    <source>
        <dbReference type="PROSITE" id="PS51831"/>
    </source>
</evidence>
<protein>
    <submittedName>
        <fullName evidence="3">HD domain-containing protein</fullName>
    </submittedName>
</protein>
<dbReference type="EMBL" id="DTPE01000212">
    <property type="protein sequence ID" value="HGE75556.1"/>
    <property type="molecule type" value="Genomic_DNA"/>
</dbReference>
<dbReference type="InterPro" id="IPR006674">
    <property type="entry name" value="HD_domain"/>
</dbReference>
<dbReference type="SUPFAM" id="SSF109604">
    <property type="entry name" value="HD-domain/PDEase-like"/>
    <property type="match status" value="1"/>
</dbReference>
<reference evidence="3" key="1">
    <citation type="journal article" date="2020" name="mSystems">
        <title>Genome- and Community-Level Interaction Insights into Carbon Utilization and Element Cycling Functions of Hydrothermarchaeota in Hydrothermal Sediment.</title>
        <authorList>
            <person name="Zhou Z."/>
            <person name="Liu Y."/>
            <person name="Xu W."/>
            <person name="Pan J."/>
            <person name="Luo Z.H."/>
            <person name="Li M."/>
        </authorList>
    </citation>
    <scope>NUCLEOTIDE SEQUENCE [LARGE SCALE GENOMIC DNA]</scope>
    <source>
        <strain evidence="3">SpSt-966</strain>
    </source>
</reference>
<feature type="domain" description="HD" evidence="2">
    <location>
        <begin position="170"/>
        <end position="290"/>
    </location>
</feature>
<gene>
    <name evidence="3" type="ORF">ENX73_05475</name>
</gene>
<dbReference type="PANTHER" id="PTHR37294">
    <property type="entry name" value="3'-5' EXORIBONUCLEASE YHAM"/>
    <property type="match status" value="1"/>
</dbReference>
<keyword evidence="1" id="KW-0378">Hydrolase</keyword>